<proteinExistence type="predicted"/>
<gene>
    <name evidence="1" type="ORF">SR876_01040</name>
</gene>
<name>A0ABZ0XHD8_9BACT</name>
<dbReference type="RefSeq" id="WP_262487768.1">
    <property type="nucleotide sequence ID" value="NZ_CP139972.1"/>
</dbReference>
<dbReference type="EMBL" id="CP140154">
    <property type="protein sequence ID" value="WQG90065.1"/>
    <property type="molecule type" value="Genomic_DNA"/>
</dbReference>
<sequence length="42" mass="4531">MDHARKSGRAVPGNFLVDGNGKVIAKGLRKDDLQEKLAALLK</sequence>
<dbReference type="Proteomes" id="UP001326715">
    <property type="component" value="Chromosome"/>
</dbReference>
<accession>A0ABZ0XHD8</accession>
<reference evidence="1 2" key="1">
    <citation type="submission" date="2023-11" db="EMBL/GenBank/DDBJ databases">
        <title>MicrobeMod: A computational toolkit for identifying prokaryotic methylation and restriction-modification with nanopore sequencing.</title>
        <authorList>
            <person name="Crits-Christoph A."/>
            <person name="Kang S.C."/>
            <person name="Lee H."/>
            <person name="Ostrov N."/>
        </authorList>
    </citation>
    <scope>NUCLEOTIDE SEQUENCE [LARGE SCALE GENOMIC DNA]</scope>
    <source>
        <strain evidence="1 2">ATCC 23090</strain>
    </source>
</reference>
<evidence type="ECO:0000313" key="1">
    <source>
        <dbReference type="EMBL" id="WQG90065.1"/>
    </source>
</evidence>
<keyword evidence="2" id="KW-1185">Reference proteome</keyword>
<organism evidence="1 2">
    <name type="scientific">Chitinophaga sancti</name>
    <dbReference type="NCBI Taxonomy" id="1004"/>
    <lineage>
        <taxon>Bacteria</taxon>
        <taxon>Pseudomonadati</taxon>
        <taxon>Bacteroidota</taxon>
        <taxon>Chitinophagia</taxon>
        <taxon>Chitinophagales</taxon>
        <taxon>Chitinophagaceae</taxon>
        <taxon>Chitinophaga</taxon>
    </lineage>
</organism>
<protein>
    <submittedName>
        <fullName evidence="1">Uncharacterized protein</fullName>
    </submittedName>
</protein>
<dbReference type="Gene3D" id="3.40.30.10">
    <property type="entry name" value="Glutaredoxin"/>
    <property type="match status" value="1"/>
</dbReference>
<evidence type="ECO:0000313" key="2">
    <source>
        <dbReference type="Proteomes" id="UP001326715"/>
    </source>
</evidence>